<accession>A0ABP0D8F9</accession>
<evidence type="ECO:0000313" key="5">
    <source>
        <dbReference type="Proteomes" id="UP001642501"/>
    </source>
</evidence>
<feature type="region of interest" description="Disordered" evidence="1">
    <location>
        <begin position="266"/>
        <end position="418"/>
    </location>
</feature>
<dbReference type="EMBL" id="CAWUOM010000005">
    <property type="protein sequence ID" value="CAK7263500.1"/>
    <property type="molecule type" value="Genomic_DNA"/>
</dbReference>
<dbReference type="Pfam" id="PF14610">
    <property type="entry name" value="Psg1"/>
    <property type="match status" value="1"/>
</dbReference>
<feature type="signal peptide" evidence="3">
    <location>
        <begin position="1"/>
        <end position="22"/>
    </location>
</feature>
<feature type="compositionally biased region" description="Low complexity" evidence="1">
    <location>
        <begin position="68"/>
        <end position="88"/>
    </location>
</feature>
<organism evidence="4 5">
    <name type="scientific">Sporothrix epigloea</name>
    <dbReference type="NCBI Taxonomy" id="1892477"/>
    <lineage>
        <taxon>Eukaryota</taxon>
        <taxon>Fungi</taxon>
        <taxon>Dikarya</taxon>
        <taxon>Ascomycota</taxon>
        <taxon>Pezizomycotina</taxon>
        <taxon>Sordariomycetes</taxon>
        <taxon>Sordariomycetidae</taxon>
        <taxon>Ophiostomatales</taxon>
        <taxon>Ophiostomataceae</taxon>
        <taxon>Sporothrix</taxon>
    </lineage>
</organism>
<comment type="caution">
    <text evidence="4">The sequence shown here is derived from an EMBL/GenBank/DDBJ whole genome shotgun (WGS) entry which is preliminary data.</text>
</comment>
<feature type="compositionally biased region" description="Gly residues" evidence="1">
    <location>
        <begin position="266"/>
        <end position="281"/>
    </location>
</feature>
<sequence length="418" mass="43851">MPLHRSLLALVVAASSAVLASPAPVPAADTTTPALQPTKAWVSVGSDGIAKTITPVLTTISNTPTVISAEPTTSNSASTSAPPSATATDGAGSFPVCNNANGDLAPFCAPSNGSSLVPGATYYITWDASYFAFAPNTSVIITGNFFNETTGAVTTQAFSSDPMAAAWSFFSWNVDKALLNKNIRISLSYITSGNSSTHVIGPIVTVANPPPYQPPPTKPPTGAALYIGLPAILCFIALMLIGTFYWNHRTRRIDVGNISSRSRFGRLGGLSKGRSRGGYGIGKSRRQRVGAVHLDSKDAIDLQNREATRHAAGTGSPSFHGDNDDGFDDFGMAWSKTNVGRKPSSPYADSPRDNAGLRAAPGRPRRDSDSLGSLAGTPTDEQFHDAHQPQTTMPGQASSGSTGNAFRDELRRQQNNLI</sequence>
<dbReference type="Proteomes" id="UP001642501">
    <property type="component" value="Unassembled WGS sequence"/>
</dbReference>
<evidence type="ECO:0000256" key="1">
    <source>
        <dbReference type="SAM" id="MobiDB-lite"/>
    </source>
</evidence>
<keyword evidence="2" id="KW-0812">Transmembrane</keyword>
<reference evidence="4 5" key="1">
    <citation type="submission" date="2024-01" db="EMBL/GenBank/DDBJ databases">
        <authorList>
            <person name="Allen C."/>
            <person name="Tagirdzhanova G."/>
        </authorList>
    </citation>
    <scope>NUCLEOTIDE SEQUENCE [LARGE SCALE GENOMIC DNA]</scope>
    <source>
        <strain evidence="4 5">CBS 573.63</strain>
    </source>
</reference>
<feature type="compositionally biased region" description="Basic and acidic residues" evidence="1">
    <location>
        <begin position="294"/>
        <end position="309"/>
    </location>
</feature>
<feature type="compositionally biased region" description="Polar residues" evidence="1">
    <location>
        <begin position="388"/>
        <end position="404"/>
    </location>
</feature>
<gene>
    <name evidence="4" type="ORF">SEPCBS57363_000590</name>
</gene>
<keyword evidence="2" id="KW-1133">Transmembrane helix</keyword>
<keyword evidence="3" id="KW-0732">Signal</keyword>
<feature type="transmembrane region" description="Helical" evidence="2">
    <location>
        <begin position="223"/>
        <end position="246"/>
    </location>
</feature>
<evidence type="ECO:0000256" key="3">
    <source>
        <dbReference type="SAM" id="SignalP"/>
    </source>
</evidence>
<feature type="chain" id="PRO_5045043437" evidence="3">
    <location>
        <begin position="23"/>
        <end position="418"/>
    </location>
</feature>
<protein>
    <submittedName>
        <fullName evidence="4">Uncharacterized protein</fullName>
    </submittedName>
</protein>
<evidence type="ECO:0000313" key="4">
    <source>
        <dbReference type="EMBL" id="CAK7263500.1"/>
    </source>
</evidence>
<name>A0ABP0D8F9_9PEZI</name>
<feature type="region of interest" description="Disordered" evidence="1">
    <location>
        <begin position="67"/>
        <end position="88"/>
    </location>
</feature>
<keyword evidence="5" id="KW-1185">Reference proteome</keyword>
<keyword evidence="2" id="KW-0472">Membrane</keyword>
<dbReference type="InterPro" id="IPR028000">
    <property type="entry name" value="Pma1"/>
</dbReference>
<proteinExistence type="predicted"/>
<evidence type="ECO:0000256" key="2">
    <source>
        <dbReference type="SAM" id="Phobius"/>
    </source>
</evidence>